<dbReference type="InterPro" id="IPR005225">
    <property type="entry name" value="Small_GTP-bd"/>
</dbReference>
<comment type="function">
    <text evidence="7">An essential GTPase that binds both GDP and GTP, with rapid nucleotide exchange. Plays a role in 16S rRNA processing and 30S ribosomal subunit biogenesis and possibly also in cell cycle regulation and energy metabolism.</text>
</comment>
<dbReference type="PANTHER" id="PTHR42698:SF1">
    <property type="entry name" value="GTPASE ERA, MITOCHONDRIAL"/>
    <property type="match status" value="1"/>
</dbReference>
<dbReference type="PROSITE" id="PS50823">
    <property type="entry name" value="KH_TYPE_2"/>
    <property type="match status" value="1"/>
</dbReference>
<feature type="domain" description="KH type-2" evidence="10">
    <location>
        <begin position="206"/>
        <end position="280"/>
    </location>
</feature>
<keyword evidence="7" id="KW-1003">Cell membrane</keyword>
<feature type="region of interest" description="G4" evidence="8">
    <location>
        <begin position="124"/>
        <end position="127"/>
    </location>
</feature>
<keyword evidence="3 7" id="KW-0690">Ribosome biogenesis</keyword>
<dbReference type="NCBIfam" id="TIGR00231">
    <property type="entry name" value="small_GTP"/>
    <property type="match status" value="1"/>
</dbReference>
<dbReference type="OrthoDB" id="9805918at2"/>
<dbReference type="InterPro" id="IPR027417">
    <property type="entry name" value="P-loop_NTPase"/>
</dbReference>
<feature type="region of interest" description="G3" evidence="8">
    <location>
        <begin position="62"/>
        <end position="65"/>
    </location>
</feature>
<evidence type="ECO:0000256" key="3">
    <source>
        <dbReference type="ARBA" id="ARBA00022517"/>
    </source>
</evidence>
<dbReference type="PANTHER" id="PTHR42698">
    <property type="entry name" value="GTPASE ERA"/>
    <property type="match status" value="1"/>
</dbReference>
<dbReference type="GO" id="GO:0000028">
    <property type="term" value="P:ribosomal small subunit assembly"/>
    <property type="evidence" value="ECO:0007669"/>
    <property type="project" value="TreeGrafter"/>
</dbReference>
<dbReference type="EMBL" id="CP034864">
    <property type="protein sequence ID" value="QCI23799.1"/>
    <property type="molecule type" value="Genomic_DNA"/>
</dbReference>
<dbReference type="InterPro" id="IPR030388">
    <property type="entry name" value="G_ERA_dom"/>
</dbReference>
<dbReference type="AlphaFoldDB" id="A0A4D6Y418"/>
<dbReference type="GO" id="GO:0005525">
    <property type="term" value="F:GTP binding"/>
    <property type="evidence" value="ECO:0007669"/>
    <property type="project" value="UniProtKB-UniRule"/>
</dbReference>
<organism evidence="12 13">
    <name type="scientific">Buchnera aphidicola</name>
    <name type="common">Macrosiphoniella sanborni</name>
    <dbReference type="NCBI Taxonomy" id="1241865"/>
    <lineage>
        <taxon>Bacteria</taxon>
        <taxon>Pseudomonadati</taxon>
        <taxon>Pseudomonadota</taxon>
        <taxon>Gammaproteobacteria</taxon>
        <taxon>Enterobacterales</taxon>
        <taxon>Erwiniaceae</taxon>
        <taxon>Buchnera</taxon>
    </lineage>
</organism>
<evidence type="ECO:0000256" key="4">
    <source>
        <dbReference type="ARBA" id="ARBA00022741"/>
    </source>
</evidence>
<name>A0A4D6Y418_9GAMM</name>
<comment type="subunit">
    <text evidence="7">Monomer.</text>
</comment>
<dbReference type="Pfam" id="PF07650">
    <property type="entry name" value="KH_2"/>
    <property type="match status" value="1"/>
</dbReference>
<feature type="region of interest" description="G1" evidence="8">
    <location>
        <begin position="15"/>
        <end position="22"/>
    </location>
</feature>
<comment type="caution">
    <text evidence="7">Lacks conserved residue(s) required for the propagation of feature annotation.</text>
</comment>
<evidence type="ECO:0000256" key="5">
    <source>
        <dbReference type="ARBA" id="ARBA00022884"/>
    </source>
</evidence>
<evidence type="ECO:0000313" key="12">
    <source>
        <dbReference type="EMBL" id="QCI23799.1"/>
    </source>
</evidence>
<dbReference type="GO" id="GO:0043024">
    <property type="term" value="F:ribosomal small subunit binding"/>
    <property type="evidence" value="ECO:0007669"/>
    <property type="project" value="TreeGrafter"/>
</dbReference>
<evidence type="ECO:0000259" key="11">
    <source>
        <dbReference type="PROSITE" id="PS51713"/>
    </source>
</evidence>
<dbReference type="Gene3D" id="3.30.300.20">
    <property type="match status" value="1"/>
</dbReference>
<dbReference type="InterPro" id="IPR015946">
    <property type="entry name" value="KH_dom-like_a/b"/>
</dbReference>
<feature type="domain" description="Era-type G" evidence="11">
    <location>
        <begin position="7"/>
        <end position="175"/>
    </location>
</feature>
<gene>
    <name evidence="7" type="primary">era</name>
    <name evidence="12" type="ORF">D9V74_01205</name>
</gene>
<evidence type="ECO:0000259" key="10">
    <source>
        <dbReference type="PROSITE" id="PS50823"/>
    </source>
</evidence>
<keyword evidence="7" id="KW-0963">Cytoplasm</keyword>
<comment type="subcellular location">
    <subcellularLocation>
        <location evidence="7">Cytoplasm</location>
    </subcellularLocation>
    <subcellularLocation>
        <location evidence="7">Cell membrane</location>
        <topology evidence="7">Peripheral membrane protein</topology>
    </subcellularLocation>
</comment>
<feature type="region of interest" description="G2" evidence="8">
    <location>
        <begin position="41"/>
        <end position="45"/>
    </location>
</feature>
<evidence type="ECO:0000313" key="13">
    <source>
        <dbReference type="Proteomes" id="UP000298745"/>
    </source>
</evidence>
<dbReference type="InterPro" id="IPR004044">
    <property type="entry name" value="KH_dom_type_2"/>
</dbReference>
<keyword evidence="4 7" id="KW-0547">Nucleotide-binding</keyword>
<evidence type="ECO:0000256" key="6">
    <source>
        <dbReference type="ARBA" id="ARBA00023134"/>
    </source>
</evidence>
<accession>A0A4D6Y418</accession>
<keyword evidence="7" id="KW-0699">rRNA-binding</keyword>
<feature type="region of interest" description="G5" evidence="8">
    <location>
        <begin position="154"/>
        <end position="156"/>
    </location>
</feature>
<dbReference type="InterPro" id="IPR005662">
    <property type="entry name" value="GTPase_Era-like"/>
</dbReference>
<comment type="similarity">
    <text evidence="1 7 8 9">Belongs to the TRAFAC class TrmE-Era-EngA-EngB-Septin-like GTPase superfamily. Era GTPase family.</text>
</comment>
<evidence type="ECO:0000256" key="1">
    <source>
        <dbReference type="ARBA" id="ARBA00007921"/>
    </source>
</evidence>
<dbReference type="PROSITE" id="PS51713">
    <property type="entry name" value="G_ERA"/>
    <property type="match status" value="1"/>
</dbReference>
<evidence type="ECO:0000256" key="2">
    <source>
        <dbReference type="ARBA" id="ARBA00020484"/>
    </source>
</evidence>
<protein>
    <recommendedName>
        <fullName evidence="2 7">GTPase Era</fullName>
    </recommendedName>
</protein>
<evidence type="ECO:0000256" key="8">
    <source>
        <dbReference type="PROSITE-ProRule" id="PRU01050"/>
    </source>
</evidence>
<dbReference type="GO" id="GO:0005829">
    <property type="term" value="C:cytosol"/>
    <property type="evidence" value="ECO:0007669"/>
    <property type="project" value="TreeGrafter"/>
</dbReference>
<feature type="binding site" evidence="7">
    <location>
        <begin position="124"/>
        <end position="127"/>
    </location>
    <ligand>
        <name>GTP</name>
        <dbReference type="ChEBI" id="CHEBI:37565"/>
    </ligand>
</feature>
<dbReference type="SUPFAM" id="SSF52540">
    <property type="entry name" value="P-loop containing nucleoside triphosphate hydrolases"/>
    <property type="match status" value="1"/>
</dbReference>
<dbReference type="CDD" id="cd22534">
    <property type="entry name" value="KH-II_Era"/>
    <property type="match status" value="1"/>
</dbReference>
<reference evidence="12 13" key="2">
    <citation type="submission" date="2019-05" db="EMBL/GenBank/DDBJ databases">
        <title>Genome evolution of the obligate endosymbiont Buchnera aphidicola.</title>
        <authorList>
            <person name="Moran N.A."/>
        </authorList>
    </citation>
    <scope>NUCLEOTIDE SEQUENCE [LARGE SCALE GENOMIC DNA]</scope>
    <source>
        <strain evidence="12 13">Msa</strain>
    </source>
</reference>
<dbReference type="GO" id="GO:0070181">
    <property type="term" value="F:small ribosomal subunit rRNA binding"/>
    <property type="evidence" value="ECO:0007669"/>
    <property type="project" value="UniProtKB-UniRule"/>
</dbReference>
<keyword evidence="5 7" id="KW-0694">RNA-binding</keyword>
<evidence type="ECO:0000256" key="9">
    <source>
        <dbReference type="RuleBase" id="RU003761"/>
    </source>
</evidence>
<feature type="binding site" evidence="7">
    <location>
        <begin position="62"/>
        <end position="66"/>
    </location>
    <ligand>
        <name>GTP</name>
        <dbReference type="ChEBI" id="CHEBI:37565"/>
    </ligand>
</feature>
<dbReference type="Pfam" id="PF01926">
    <property type="entry name" value="MMR_HSR1"/>
    <property type="match status" value="1"/>
</dbReference>
<dbReference type="Gene3D" id="3.40.50.300">
    <property type="entry name" value="P-loop containing nucleotide triphosphate hydrolases"/>
    <property type="match status" value="1"/>
</dbReference>
<dbReference type="Proteomes" id="UP000298745">
    <property type="component" value="Chromosome"/>
</dbReference>
<evidence type="ECO:0000256" key="7">
    <source>
        <dbReference type="HAMAP-Rule" id="MF_00367"/>
    </source>
</evidence>
<sequence>MKTQKTYCGYITIIGKVNVGKSTFLNKIIGKKISISSKKKYTTQNNIIGIITQNSYQLIYVDTPGVILDTQKKNIIYEQKESYKIVKLSSLILFIIDKIFWMEDYQIIFDKIKKNNIPIIIIINKIDKINKKIILLPFIDFLKNQRNVIDIIPLSVKKIKSLNFLNNIIKNYLPKKKHIYPASYFTTNSEFFTISEIIREQLILFLGDELPNEIKVIIESCKKNKTEEMHITAIIQVKNIRHKKIVIGYQGKKIKKISIISRKKIEQEFHNKIHLFLWVK</sequence>
<proteinExistence type="inferred from homology"/>
<dbReference type="GO" id="GO:0003924">
    <property type="term" value="F:GTPase activity"/>
    <property type="evidence" value="ECO:0007669"/>
    <property type="project" value="UniProtKB-UniRule"/>
</dbReference>
<keyword evidence="6 7" id="KW-0342">GTP-binding</keyword>
<reference evidence="12 13" key="1">
    <citation type="submission" date="2018-12" db="EMBL/GenBank/DDBJ databases">
        <authorList>
            <person name="Chong R.A."/>
        </authorList>
    </citation>
    <scope>NUCLEOTIDE SEQUENCE [LARGE SCALE GENOMIC DNA]</scope>
    <source>
        <strain evidence="12 13">Msa</strain>
    </source>
</reference>
<dbReference type="InterPro" id="IPR006073">
    <property type="entry name" value="GTP-bd"/>
</dbReference>
<dbReference type="GO" id="GO:0005886">
    <property type="term" value="C:plasma membrane"/>
    <property type="evidence" value="ECO:0007669"/>
    <property type="project" value="UniProtKB-SubCell"/>
</dbReference>
<dbReference type="NCBIfam" id="TIGR00436">
    <property type="entry name" value="era"/>
    <property type="match status" value="1"/>
</dbReference>
<dbReference type="RefSeq" id="WP_158362529.1">
    <property type="nucleotide sequence ID" value="NZ_CP034864.1"/>
</dbReference>
<dbReference type="InterPro" id="IPR009019">
    <property type="entry name" value="KH_sf_prok-type"/>
</dbReference>
<dbReference type="HAMAP" id="MF_00367">
    <property type="entry name" value="GTPase_Era"/>
    <property type="match status" value="1"/>
</dbReference>
<keyword evidence="7" id="KW-0472">Membrane</keyword>
<dbReference type="NCBIfam" id="NF000908">
    <property type="entry name" value="PRK00089.1"/>
    <property type="match status" value="1"/>
</dbReference>
<dbReference type="SUPFAM" id="SSF54814">
    <property type="entry name" value="Prokaryotic type KH domain (KH-domain type II)"/>
    <property type="match status" value="1"/>
</dbReference>